<reference evidence="2 3" key="1">
    <citation type="submission" date="2016-02" db="EMBL/GenBank/DDBJ databases">
        <authorList>
            <person name="Wen L."/>
            <person name="He K."/>
            <person name="Yang H."/>
        </authorList>
    </citation>
    <scope>NUCLEOTIDE SEQUENCE [LARGE SCALE GENOMIC DNA]</scope>
    <source>
        <strain evidence="2 3">CD09_2</strain>
    </source>
</reference>
<proteinExistence type="predicted"/>
<protein>
    <submittedName>
        <fullName evidence="2">Uncharacterized protein</fullName>
    </submittedName>
</protein>
<accession>A0A177JLB6</accession>
<evidence type="ECO:0000256" key="1">
    <source>
        <dbReference type="SAM" id="MobiDB-lite"/>
    </source>
</evidence>
<dbReference type="Proteomes" id="UP000077262">
    <property type="component" value="Unassembled WGS sequence"/>
</dbReference>
<feature type="region of interest" description="Disordered" evidence="1">
    <location>
        <begin position="1"/>
        <end position="20"/>
    </location>
</feature>
<gene>
    <name evidence="2" type="ORF">AX777_22005</name>
</gene>
<evidence type="ECO:0000313" key="2">
    <source>
        <dbReference type="EMBL" id="OAH42129.1"/>
    </source>
</evidence>
<organism evidence="2 3">
    <name type="scientific">Sphingobium yanoikuyae</name>
    <name type="common">Sphingomonas yanoikuyae</name>
    <dbReference type="NCBI Taxonomy" id="13690"/>
    <lineage>
        <taxon>Bacteria</taxon>
        <taxon>Pseudomonadati</taxon>
        <taxon>Pseudomonadota</taxon>
        <taxon>Alphaproteobacteria</taxon>
        <taxon>Sphingomonadales</taxon>
        <taxon>Sphingomonadaceae</taxon>
        <taxon>Sphingobium</taxon>
    </lineage>
</organism>
<comment type="caution">
    <text evidence="2">The sequence shown here is derived from an EMBL/GenBank/DDBJ whole genome shotgun (WGS) entry which is preliminary data.</text>
</comment>
<sequence length="337" mass="37562">MAQHDWETQPLAKLNADDRDAAYGNAVDAGENMKPMPRNAEQDRGILKGYREGLAARQTSNEIHERHEGGTIETHEHQKLADLTRYAAAMDRALEAAATMTPTEIIERASAEKHSATGKWHDINAKESGLMGRQGASDAEFERWEAQDMTAKAWGRVSFHAETRVREEAAQARQAEAQAAQNAARAQEIEAQAKREAASLRSVTPRKAVDELDRYTSHALQQLHRQADSPGVRDEIHRLESGAVRRDASILKRLDNIPLTISITADQTPLDRVRAIREAVEHRIEIMPKNDFYKAAETAVDRAAARPIVQSIENAASRFLSRSESVPDANRTAERTR</sequence>
<dbReference type="EMBL" id="LSTR01000044">
    <property type="protein sequence ID" value="OAH42129.1"/>
    <property type="molecule type" value="Genomic_DNA"/>
</dbReference>
<evidence type="ECO:0000313" key="3">
    <source>
        <dbReference type="Proteomes" id="UP000077262"/>
    </source>
</evidence>
<dbReference type="AlphaFoldDB" id="A0A177JLB6"/>
<name>A0A177JLB6_SPHYA</name>